<feature type="compositionally biased region" description="Polar residues" evidence="1">
    <location>
        <begin position="33"/>
        <end position="51"/>
    </location>
</feature>
<proteinExistence type="predicted"/>
<feature type="region of interest" description="Disordered" evidence="1">
    <location>
        <begin position="33"/>
        <end position="94"/>
    </location>
</feature>
<dbReference type="Proteomes" id="UP000291084">
    <property type="component" value="Chromosome 5"/>
</dbReference>
<reference evidence="2 3" key="1">
    <citation type="journal article" date="2015" name="Sci. Rep.">
        <title>The power of single molecule real-time sequencing technology in the de novo assembly of a eukaryotic genome.</title>
        <authorList>
            <person name="Sakai H."/>
            <person name="Naito K."/>
            <person name="Ogiso-Tanaka E."/>
            <person name="Takahashi Y."/>
            <person name="Iseki K."/>
            <person name="Muto C."/>
            <person name="Satou K."/>
            <person name="Teruya K."/>
            <person name="Shiroma A."/>
            <person name="Shimoji M."/>
            <person name="Hirano T."/>
            <person name="Itoh T."/>
            <person name="Kaga A."/>
            <person name="Tomooka N."/>
        </authorList>
    </citation>
    <scope>NUCLEOTIDE SEQUENCE [LARGE SCALE GENOMIC DNA]</scope>
    <source>
        <strain evidence="3">cv. Shumari</strain>
    </source>
</reference>
<feature type="compositionally biased region" description="Basic and acidic residues" evidence="1">
    <location>
        <begin position="52"/>
        <end position="67"/>
    </location>
</feature>
<dbReference type="OrthoDB" id="1428804at2759"/>
<gene>
    <name evidence="2" type="primary">Vigan.05G121100</name>
    <name evidence="2" type="ORF">VIGAN_05121100</name>
</gene>
<protein>
    <submittedName>
        <fullName evidence="2">Uncharacterized protein</fullName>
    </submittedName>
</protein>
<evidence type="ECO:0000256" key="1">
    <source>
        <dbReference type="SAM" id="MobiDB-lite"/>
    </source>
</evidence>
<name>A0A0S3S4R2_PHAAN</name>
<keyword evidence="3" id="KW-1185">Reference proteome</keyword>
<accession>A0A0S3S4R2</accession>
<sequence length="94" mass="10582">MQYDRYDRYNRGWRQRKLVFDNDGTSDSFNNVGGGNQNFSNAKINSGANSGDRNRYDNSNHYGERVTHNSGTFNGNGNGGYIDGGFNSSTNNYY</sequence>
<dbReference type="EMBL" id="AP015038">
    <property type="protein sequence ID" value="BAT87803.1"/>
    <property type="molecule type" value="Genomic_DNA"/>
</dbReference>
<organism evidence="2 3">
    <name type="scientific">Vigna angularis var. angularis</name>
    <dbReference type="NCBI Taxonomy" id="157739"/>
    <lineage>
        <taxon>Eukaryota</taxon>
        <taxon>Viridiplantae</taxon>
        <taxon>Streptophyta</taxon>
        <taxon>Embryophyta</taxon>
        <taxon>Tracheophyta</taxon>
        <taxon>Spermatophyta</taxon>
        <taxon>Magnoliopsida</taxon>
        <taxon>eudicotyledons</taxon>
        <taxon>Gunneridae</taxon>
        <taxon>Pentapetalae</taxon>
        <taxon>rosids</taxon>
        <taxon>fabids</taxon>
        <taxon>Fabales</taxon>
        <taxon>Fabaceae</taxon>
        <taxon>Papilionoideae</taxon>
        <taxon>50 kb inversion clade</taxon>
        <taxon>NPAAA clade</taxon>
        <taxon>indigoferoid/millettioid clade</taxon>
        <taxon>Phaseoleae</taxon>
        <taxon>Vigna</taxon>
    </lineage>
</organism>
<dbReference type="AlphaFoldDB" id="A0A0S3S4R2"/>
<evidence type="ECO:0000313" key="2">
    <source>
        <dbReference type="EMBL" id="BAT87803.1"/>
    </source>
</evidence>
<feature type="compositionally biased region" description="Gly residues" evidence="1">
    <location>
        <begin position="74"/>
        <end position="83"/>
    </location>
</feature>
<evidence type="ECO:0000313" key="3">
    <source>
        <dbReference type="Proteomes" id="UP000291084"/>
    </source>
</evidence>